<dbReference type="Gene3D" id="2.40.40.10">
    <property type="entry name" value="RlpA-like domain"/>
    <property type="match status" value="1"/>
</dbReference>
<reference evidence="1 2" key="1">
    <citation type="submission" date="2016-10" db="EMBL/GenBank/DDBJ databases">
        <authorList>
            <person name="de Groot N.N."/>
        </authorList>
    </citation>
    <scope>NUCLEOTIDE SEQUENCE [LARGE SCALE GENOMIC DNA]</scope>
    <source>
        <strain evidence="2">P4B,CCM 7963,CECT 7998,DSM 25260,IBRC-M 10614,KCTC 13821</strain>
    </source>
</reference>
<dbReference type="Gene3D" id="3.10.450.390">
    <property type="entry name" value="Protein of unknown function DUF3889"/>
    <property type="match status" value="1"/>
</dbReference>
<dbReference type="InterPro" id="IPR036908">
    <property type="entry name" value="RlpA-like_sf"/>
</dbReference>
<dbReference type="STRING" id="930129.SAMN05216352_104156"/>
<organism evidence="1 2">
    <name type="scientific">Alteribacillus bidgolensis</name>
    <dbReference type="NCBI Taxonomy" id="930129"/>
    <lineage>
        <taxon>Bacteria</taxon>
        <taxon>Bacillati</taxon>
        <taxon>Bacillota</taxon>
        <taxon>Bacilli</taxon>
        <taxon>Bacillales</taxon>
        <taxon>Bacillaceae</taxon>
        <taxon>Alteribacillus</taxon>
    </lineage>
</organism>
<dbReference type="SUPFAM" id="SSF50685">
    <property type="entry name" value="Barwin-like endoglucanases"/>
    <property type="match status" value="1"/>
</dbReference>
<keyword evidence="2" id="KW-1185">Reference proteome</keyword>
<dbReference type="EMBL" id="FNDU01000004">
    <property type="protein sequence ID" value="SDI03014.1"/>
    <property type="molecule type" value="Genomic_DNA"/>
</dbReference>
<evidence type="ECO:0000313" key="2">
    <source>
        <dbReference type="Proteomes" id="UP000199017"/>
    </source>
</evidence>
<dbReference type="AlphaFoldDB" id="A0A1G8H8K7"/>
<proteinExistence type="predicted"/>
<dbReference type="RefSeq" id="WP_245917863.1">
    <property type="nucleotide sequence ID" value="NZ_FNDU01000004.1"/>
</dbReference>
<accession>A0A1G8H8K7</accession>
<keyword evidence="1" id="KW-0449">Lipoprotein</keyword>
<dbReference type="Proteomes" id="UP000199017">
    <property type="component" value="Unassembled WGS sequence"/>
</dbReference>
<name>A0A1G8H8K7_9BACI</name>
<dbReference type="InterPro" id="IPR024987">
    <property type="entry name" value="DUF3889"/>
</dbReference>
<evidence type="ECO:0000313" key="1">
    <source>
        <dbReference type="EMBL" id="SDI03014.1"/>
    </source>
</evidence>
<dbReference type="Pfam" id="PF13028">
    <property type="entry name" value="DUF3889"/>
    <property type="match status" value="1"/>
</dbReference>
<protein>
    <submittedName>
        <fullName evidence="1">Rare lipoprotein A</fullName>
    </submittedName>
</protein>
<dbReference type="CDD" id="cd22191">
    <property type="entry name" value="DPBB_RlpA_EXP_N-like"/>
    <property type="match status" value="1"/>
</dbReference>
<sequence>MYFYYYPTGNPYAFYPYHTEPYEKHPYYMEDRSYSGFSNDFDRQQAVRGQATWTEGGPVTKCGIPWSHNNYMTASVGENSPYQCGQSLRIKNLTSPDKEVTVTVVDQTRGYPPNKINLHRNAFEALGANLEVGVLNVEITPIQQPDSGMGNGRWGEYLSAITQTAYPSYYVTNFQAVGKTHMNPQQTKETYDLLLQSPHQSRQVRGNVIYQTNTNQVISFDIQEM</sequence>
<gene>
    <name evidence="1" type="ORF">SAMN05216352_104156</name>
</gene>